<protein>
    <submittedName>
        <fullName evidence="3">Uncharacterized protein</fullName>
    </submittedName>
</protein>
<feature type="compositionally biased region" description="Polar residues" evidence="1">
    <location>
        <begin position="447"/>
        <end position="457"/>
    </location>
</feature>
<feature type="compositionally biased region" description="Low complexity" evidence="1">
    <location>
        <begin position="665"/>
        <end position="678"/>
    </location>
</feature>
<keyword evidence="2" id="KW-0812">Transmembrane</keyword>
<reference evidence="3" key="1">
    <citation type="submission" date="2020-11" db="EMBL/GenBank/DDBJ databases">
        <title>The chromosome-scale genome resource for two endophytic Fusarium species: F. culmorum and F. pseudograminearum.</title>
        <authorList>
            <person name="Yuan Z."/>
        </authorList>
    </citation>
    <scope>NUCLEOTIDE SEQUENCE</scope>
    <source>
        <strain evidence="3">Class2-1B</strain>
    </source>
</reference>
<feature type="compositionally biased region" description="Low complexity" evidence="1">
    <location>
        <begin position="572"/>
        <end position="599"/>
    </location>
</feature>
<dbReference type="AlphaFoldDB" id="A0A7S8HRM9"/>
<evidence type="ECO:0000313" key="4">
    <source>
        <dbReference type="Proteomes" id="UP000663297"/>
    </source>
</evidence>
<keyword evidence="2" id="KW-0472">Membrane</keyword>
<organism evidence="3 4">
    <name type="scientific">Fusarium culmorum</name>
    <dbReference type="NCBI Taxonomy" id="5516"/>
    <lineage>
        <taxon>Eukaryota</taxon>
        <taxon>Fungi</taxon>
        <taxon>Dikarya</taxon>
        <taxon>Ascomycota</taxon>
        <taxon>Pezizomycotina</taxon>
        <taxon>Sordariomycetes</taxon>
        <taxon>Hypocreomycetidae</taxon>
        <taxon>Hypocreales</taxon>
        <taxon>Nectriaceae</taxon>
        <taxon>Fusarium</taxon>
    </lineage>
</organism>
<keyword evidence="2" id="KW-1133">Transmembrane helix</keyword>
<name>A0A7S8HRM9_FUSCU</name>
<dbReference type="Proteomes" id="UP000663297">
    <property type="component" value="Chromosome 1"/>
</dbReference>
<feature type="transmembrane region" description="Helical" evidence="2">
    <location>
        <begin position="877"/>
        <end position="899"/>
    </location>
</feature>
<feature type="compositionally biased region" description="Polar residues" evidence="1">
    <location>
        <begin position="679"/>
        <end position="688"/>
    </location>
</feature>
<feature type="region of interest" description="Disordered" evidence="1">
    <location>
        <begin position="426"/>
        <end position="460"/>
    </location>
</feature>
<gene>
    <name evidence="3" type="ORF">HYE67_000606</name>
</gene>
<feature type="region of interest" description="Disordered" evidence="1">
    <location>
        <begin position="572"/>
        <end position="602"/>
    </location>
</feature>
<sequence length="940" mass="103912">MTAVVEKHFSGFLANAKSRSGKTVQSWEQEKTSLVLKFDDFYKHECSNLPSDLPEQALTVLKRLHAKAKDGIEAMFNTCKASQRKDADDFGTGLTKLASTVKKASDKEILRLEDEVHKSRLAVESFKRQIKSRLSDSREPESVEVVEDRRETRTATPISGGMGFDVAHRRATERGPRTPSSQTRAQRNLAQRQAPTLPPISSPVVSPVSRNVPARSPTRVPARSVVQGVSYRAPSPATVSPAMRTTSTARKSQASKSIQSEELGDIHPIMEETMRLGSAISQEYEDNLHMLDEEQSEWENMDEIDEVIWQSEFDGLYNEPDANSALAGSEDSPQDDSFEDLSARNSRLARKRSRLNKEIAGLHEKNEKFQEIIDELKGSNEMLTRENEDLRMYTGNQGQTAENANQIGIDEDLDFPTSLPRVPTIPHTPTTAGMPGSPLSTPRAHISTDTSKINSPLTPVPLARASTNDSIRSDWGKPIGTHFPGSLHRSDTSDMASPDDVGPYTGTMSDVMALLRSAVVRCNKDIQTCHKEKKTLPGHENSTYFLFESWEDSARRNRHDFRQTISYFQTISGKSSSKSRSHASSSSLGGSPRSVGSSSTATNTFKSFDGGFAEGAGWNSPAFVPPKSGNAPGLTNPEGKLHKSKTAQESPPMEGSVDKKGSTRGGSSSTRGGSSKKSQSNPKRQPQNSQKSSGSRTGTGGTKSSMAHGEKRGDDDDDDDDKIVRILTHPMLEKYRHIGMHPLFVAIILYLAVHWSSFKFWVDRQVRRPVREYITRKLPSKFSSRSTAIAMIMLLITGFFYLYFKTYLVYLVVQKERAMWRDGNNVAMRLELKRTGKPSGVSLWGLSEEQGLVRQSVGDFVEFICWSLGFTALKNSVSVWALNLWAAVFGSFSYVWAVVSDSASFTWEVCCWALAMTKLVLGNGINTAMHKAKLVFVGGH</sequence>
<feature type="transmembrane region" description="Helical" evidence="2">
    <location>
        <begin position="782"/>
        <end position="804"/>
    </location>
</feature>
<dbReference type="EMBL" id="CP064747">
    <property type="protein sequence ID" value="QPC58375.1"/>
    <property type="molecule type" value="Genomic_DNA"/>
</dbReference>
<feature type="compositionally biased region" description="Polar residues" evidence="1">
    <location>
        <begin position="178"/>
        <end position="194"/>
    </location>
</feature>
<feature type="transmembrane region" description="Helical" evidence="2">
    <location>
        <begin position="743"/>
        <end position="762"/>
    </location>
</feature>
<feature type="region of interest" description="Disordered" evidence="1">
    <location>
        <begin position="619"/>
        <end position="721"/>
    </location>
</feature>
<evidence type="ECO:0000256" key="1">
    <source>
        <dbReference type="SAM" id="MobiDB-lite"/>
    </source>
</evidence>
<feature type="compositionally biased region" description="Low complexity" evidence="1">
    <location>
        <begin position="202"/>
        <end position="217"/>
    </location>
</feature>
<feature type="compositionally biased region" description="Polar residues" evidence="1">
    <location>
        <begin position="243"/>
        <end position="260"/>
    </location>
</feature>
<feature type="compositionally biased region" description="Basic and acidic residues" evidence="1">
    <location>
        <begin position="166"/>
        <end position="176"/>
    </location>
</feature>
<accession>A0A7S8HRM9</accession>
<feature type="region of interest" description="Disordered" evidence="1">
    <location>
        <begin position="319"/>
        <end position="339"/>
    </location>
</feature>
<evidence type="ECO:0000256" key="2">
    <source>
        <dbReference type="SAM" id="Phobius"/>
    </source>
</evidence>
<proteinExistence type="predicted"/>
<evidence type="ECO:0000313" key="3">
    <source>
        <dbReference type="EMBL" id="QPC58375.1"/>
    </source>
</evidence>
<feature type="region of interest" description="Disordered" evidence="1">
    <location>
        <begin position="130"/>
        <end position="260"/>
    </location>
</feature>
<feature type="compositionally biased region" description="Basic and acidic residues" evidence="1">
    <location>
        <begin position="133"/>
        <end position="153"/>
    </location>
</feature>